<dbReference type="SUPFAM" id="SSF51261">
    <property type="entry name" value="Duplicated hybrid motif"/>
    <property type="match status" value="1"/>
</dbReference>
<protein>
    <submittedName>
        <fullName evidence="4">Peptidoglycan DD-metalloendopeptidase family protein</fullName>
    </submittedName>
</protein>
<dbReference type="Pfam" id="PF01551">
    <property type="entry name" value="Peptidase_M23"/>
    <property type="match status" value="1"/>
</dbReference>
<accession>A0ABY4YU10</accession>
<name>A0ABY4YU10_9MICO</name>
<organism evidence="4 5">
    <name type="scientific">Ornithinimicrobium faecis</name>
    <dbReference type="NCBI Taxonomy" id="2934158"/>
    <lineage>
        <taxon>Bacteria</taxon>
        <taxon>Bacillati</taxon>
        <taxon>Actinomycetota</taxon>
        <taxon>Actinomycetes</taxon>
        <taxon>Micrococcales</taxon>
        <taxon>Ornithinimicrobiaceae</taxon>
        <taxon>Ornithinimicrobium</taxon>
    </lineage>
</organism>
<dbReference type="RefSeq" id="WP_252593637.1">
    <property type="nucleotide sequence ID" value="NZ_CP099489.1"/>
</dbReference>
<dbReference type="InterPro" id="IPR050570">
    <property type="entry name" value="Cell_wall_metabolism_enzyme"/>
</dbReference>
<dbReference type="InterPro" id="IPR036365">
    <property type="entry name" value="PGBD-like_sf"/>
</dbReference>
<dbReference type="PANTHER" id="PTHR21666">
    <property type="entry name" value="PEPTIDASE-RELATED"/>
    <property type="match status" value="1"/>
</dbReference>
<reference evidence="4" key="1">
    <citation type="submission" date="2022-06" db="EMBL/GenBank/DDBJ databases">
        <title>Ornithinimicrobium HY1793.</title>
        <authorList>
            <person name="Huang Y."/>
        </authorList>
    </citation>
    <scope>NUCLEOTIDE SEQUENCE</scope>
    <source>
        <strain evidence="4">HY1793</strain>
    </source>
</reference>
<dbReference type="SUPFAM" id="SSF47090">
    <property type="entry name" value="PGBD-like"/>
    <property type="match status" value="2"/>
</dbReference>
<dbReference type="CDD" id="cd12797">
    <property type="entry name" value="M23_peptidase"/>
    <property type="match status" value="1"/>
</dbReference>
<evidence type="ECO:0000313" key="4">
    <source>
        <dbReference type="EMBL" id="USQ80261.1"/>
    </source>
</evidence>
<feature type="domain" description="M23ase beta-sheet core" evidence="3">
    <location>
        <begin position="105"/>
        <end position="203"/>
    </location>
</feature>
<dbReference type="Gene3D" id="2.70.70.10">
    <property type="entry name" value="Glucose Permease (Domain IIA)"/>
    <property type="match status" value="1"/>
</dbReference>
<proteinExistence type="predicted"/>
<evidence type="ECO:0000259" key="3">
    <source>
        <dbReference type="Pfam" id="PF01551"/>
    </source>
</evidence>
<dbReference type="InterPro" id="IPR016047">
    <property type="entry name" value="M23ase_b-sheet_dom"/>
</dbReference>
<dbReference type="EMBL" id="CP099489">
    <property type="protein sequence ID" value="USQ80261.1"/>
    <property type="molecule type" value="Genomic_DNA"/>
</dbReference>
<dbReference type="Pfam" id="PF01471">
    <property type="entry name" value="PG_binding_1"/>
    <property type="match status" value="2"/>
</dbReference>
<dbReference type="Gene3D" id="1.10.101.10">
    <property type="entry name" value="PGBD-like superfamily/PGBD"/>
    <property type="match status" value="2"/>
</dbReference>
<feature type="domain" description="Peptidoglycan binding-like" evidence="2">
    <location>
        <begin position="226"/>
        <end position="279"/>
    </location>
</feature>
<dbReference type="InterPro" id="IPR011055">
    <property type="entry name" value="Dup_hybrid_motif"/>
</dbReference>
<evidence type="ECO:0000313" key="5">
    <source>
        <dbReference type="Proteomes" id="UP001056455"/>
    </source>
</evidence>
<evidence type="ECO:0000256" key="1">
    <source>
        <dbReference type="SAM" id="MobiDB-lite"/>
    </source>
</evidence>
<gene>
    <name evidence="4" type="ORF">NF556_00945</name>
</gene>
<evidence type="ECO:0000259" key="2">
    <source>
        <dbReference type="Pfam" id="PF01471"/>
    </source>
</evidence>
<sequence length="347" mass="36187">MLWQVAVARWEGRHDGAVSAAAHGEGTPDMRTDTDHPADSEHGGLSRRTVLLGLSGGLALAGTGLGPALSASAATLLNGRWCSPARGRLSSAYGWRTLNGVRAWHAGWDVANPVGTAVYAAAAGTVVRRGWNVVGGRTGNGIVVSHGSGVYTYYGHLNAFRVGNGASVSAGQRIADMGATGNVTGPHLHFEVQIGGIGKDVNPRTHLTNRGAVLGGGWPTLDPEARGQRVKAMQFLLRQRGRSITVDGYHGSQSTATLKAWQRAVKLVGDGQAGPKTWPVLDYVLRQGHGGDHVRALQTLLNKHSAGLLVDGDFGGVTNTAVKSFQGLNNLVKDGEAGPITWQAALS</sequence>
<dbReference type="InterPro" id="IPR002477">
    <property type="entry name" value="Peptidoglycan-bd-like"/>
</dbReference>
<dbReference type="PANTHER" id="PTHR21666:SF270">
    <property type="entry name" value="MUREIN HYDROLASE ACTIVATOR ENVC"/>
    <property type="match status" value="1"/>
</dbReference>
<feature type="compositionally biased region" description="Basic and acidic residues" evidence="1">
    <location>
        <begin position="26"/>
        <end position="43"/>
    </location>
</feature>
<feature type="region of interest" description="Disordered" evidence="1">
    <location>
        <begin position="16"/>
        <end position="43"/>
    </location>
</feature>
<keyword evidence="5" id="KW-1185">Reference proteome</keyword>
<dbReference type="InterPro" id="IPR036366">
    <property type="entry name" value="PGBDSf"/>
</dbReference>
<dbReference type="Proteomes" id="UP001056455">
    <property type="component" value="Chromosome"/>
</dbReference>
<feature type="domain" description="Peptidoglycan binding-like" evidence="2">
    <location>
        <begin position="291"/>
        <end position="344"/>
    </location>
</feature>